<dbReference type="STRING" id="1224164.B843_05985"/>
<dbReference type="SUPFAM" id="SSF55021">
    <property type="entry name" value="ACT-like"/>
    <property type="match status" value="1"/>
</dbReference>
<dbReference type="PATRIC" id="fig|1224164.3.peg.1199"/>
<dbReference type="InterPro" id="IPR045865">
    <property type="entry name" value="ACT-like_dom_sf"/>
</dbReference>
<evidence type="ECO:0000313" key="3">
    <source>
        <dbReference type="Proteomes" id="UP000019222"/>
    </source>
</evidence>
<dbReference type="PROSITE" id="PS51671">
    <property type="entry name" value="ACT"/>
    <property type="match status" value="1"/>
</dbReference>
<sequence>MAYLIRILLPDRPGSLGLLADAIGSTGGDIQSVDVVQAFPDGTVMDDMVVSLPSTVMADALITAAHEVEGVEVDSIRPFSGTVDRRGQIQMLAELAAASNQKSSLAQLIDNIPRVLTSNWAILLRVDGGKLQRVTASPAAPEDDGTSPDAFDLPEARVLRPDVEEWIPESWALLDTALAAAPLEKDGSLILVLGRVGGPDYLPSEVQHFGNLATILGRLLRK</sequence>
<dbReference type="KEGG" id="cvt:B843_05985"/>
<feature type="domain" description="ACT" evidence="1">
    <location>
        <begin position="4"/>
        <end position="81"/>
    </location>
</feature>
<dbReference type="Proteomes" id="UP000019222">
    <property type="component" value="Chromosome"/>
</dbReference>
<organism evidence="2 3">
    <name type="scientific">Corynebacterium vitaeruminis DSM 20294</name>
    <dbReference type="NCBI Taxonomy" id="1224164"/>
    <lineage>
        <taxon>Bacteria</taxon>
        <taxon>Bacillati</taxon>
        <taxon>Actinomycetota</taxon>
        <taxon>Actinomycetes</taxon>
        <taxon>Mycobacteriales</taxon>
        <taxon>Corynebacteriaceae</taxon>
        <taxon>Corynebacterium</taxon>
    </lineage>
</organism>
<reference evidence="2 3" key="1">
    <citation type="submission" date="2013-02" db="EMBL/GenBank/DDBJ databases">
        <title>The complete genome sequence of Corynebacterium vitaeruminis DSM 20294.</title>
        <authorList>
            <person name="Ruckert C."/>
            <person name="Albersmeier A."/>
            <person name="Kalinowski J."/>
        </authorList>
    </citation>
    <scope>NUCLEOTIDE SEQUENCE [LARGE SCALE GENOMIC DNA]</scope>
    <source>
        <strain evidence="3">ATCC 10234</strain>
    </source>
</reference>
<dbReference type="InterPro" id="IPR002912">
    <property type="entry name" value="ACT_dom"/>
</dbReference>
<dbReference type="eggNOG" id="COG0317">
    <property type="taxonomic scope" value="Bacteria"/>
</dbReference>
<keyword evidence="3" id="KW-1185">Reference proteome</keyword>
<evidence type="ECO:0000259" key="1">
    <source>
        <dbReference type="PROSITE" id="PS51671"/>
    </source>
</evidence>
<dbReference type="AlphaFoldDB" id="W5Y059"/>
<dbReference type="HOGENOM" id="CLU_086331_1_0_11"/>
<proteinExistence type="predicted"/>
<dbReference type="EMBL" id="CP004353">
    <property type="protein sequence ID" value="AHI22582.1"/>
    <property type="molecule type" value="Genomic_DNA"/>
</dbReference>
<gene>
    <name evidence="2" type="ORF">B843_05985</name>
</gene>
<protein>
    <recommendedName>
        <fullName evidence="1">ACT domain-containing protein</fullName>
    </recommendedName>
</protein>
<name>W5Y059_9CORY</name>
<dbReference type="RefSeq" id="WP_025252614.1">
    <property type="nucleotide sequence ID" value="NZ_CP004353.1"/>
</dbReference>
<evidence type="ECO:0000313" key="2">
    <source>
        <dbReference type="EMBL" id="AHI22582.1"/>
    </source>
</evidence>
<accession>W5Y059</accession>